<dbReference type="AlphaFoldDB" id="A0A3P3FTC7"/>
<name>A0A3P3FTC7_9HYPH</name>
<dbReference type="Gene3D" id="3.10.450.530">
    <property type="entry name" value="Ribonuclease toxin, BrnT, of type II toxin-antitoxin system"/>
    <property type="match status" value="1"/>
</dbReference>
<keyword evidence="2" id="KW-1185">Reference proteome</keyword>
<dbReference type="EMBL" id="RQXT01000016">
    <property type="protein sequence ID" value="RRI01333.1"/>
    <property type="molecule type" value="Genomic_DNA"/>
</dbReference>
<dbReference type="InterPro" id="IPR038573">
    <property type="entry name" value="BrnT_sf"/>
</dbReference>
<evidence type="ECO:0000313" key="2">
    <source>
        <dbReference type="Proteomes" id="UP000273786"/>
    </source>
</evidence>
<dbReference type="Pfam" id="PF04365">
    <property type="entry name" value="BrnT_toxin"/>
    <property type="match status" value="1"/>
</dbReference>
<proteinExistence type="predicted"/>
<dbReference type="OrthoDB" id="839663at2"/>
<sequence>MKIVWEEIKRQANVSKHGTDFVDLEMDFFYVATILPARGKRFMAIGNIGGVAVRVVFSRLGNEAISIISMRRASGKERNIR</sequence>
<reference evidence="1 2" key="1">
    <citation type="submission" date="2018-11" db="EMBL/GenBank/DDBJ databases">
        <title>the genome of Mesorhizobium tamadayense DSM 28320.</title>
        <authorList>
            <person name="Gao J."/>
        </authorList>
    </citation>
    <scope>NUCLEOTIDE SEQUENCE [LARGE SCALE GENOMIC DNA]</scope>
    <source>
        <strain evidence="1 2">DSM 28320</strain>
    </source>
</reference>
<dbReference type="Proteomes" id="UP000273786">
    <property type="component" value="Unassembled WGS sequence"/>
</dbReference>
<dbReference type="InterPro" id="IPR007460">
    <property type="entry name" value="BrnT_toxin"/>
</dbReference>
<dbReference type="RefSeq" id="WP_124999440.1">
    <property type="nucleotide sequence ID" value="NZ_RQXT01000016.1"/>
</dbReference>
<protein>
    <recommendedName>
        <fullName evidence="3">BrnT family toxin</fullName>
    </recommendedName>
</protein>
<organism evidence="1 2">
    <name type="scientific">Mesorhizobium tamadayense</name>
    <dbReference type="NCBI Taxonomy" id="425306"/>
    <lineage>
        <taxon>Bacteria</taxon>
        <taxon>Pseudomonadati</taxon>
        <taxon>Pseudomonadota</taxon>
        <taxon>Alphaproteobacteria</taxon>
        <taxon>Hyphomicrobiales</taxon>
        <taxon>Phyllobacteriaceae</taxon>
        <taxon>Mesorhizobium</taxon>
    </lineage>
</organism>
<comment type="caution">
    <text evidence="1">The sequence shown here is derived from an EMBL/GenBank/DDBJ whole genome shotgun (WGS) entry which is preliminary data.</text>
</comment>
<gene>
    <name evidence="1" type="ORF">EH240_15015</name>
</gene>
<evidence type="ECO:0000313" key="1">
    <source>
        <dbReference type="EMBL" id="RRI01333.1"/>
    </source>
</evidence>
<accession>A0A3P3FTC7</accession>
<evidence type="ECO:0008006" key="3">
    <source>
        <dbReference type="Google" id="ProtNLM"/>
    </source>
</evidence>